<keyword evidence="1" id="KW-0732">Signal</keyword>
<dbReference type="SUPFAM" id="SSF89372">
    <property type="entry name" value="Fucose-specific lectin"/>
    <property type="match status" value="2"/>
</dbReference>
<keyword evidence="3" id="KW-1185">Reference proteome</keyword>
<feature type="chain" id="PRO_5045420460" evidence="1">
    <location>
        <begin position="30"/>
        <end position="564"/>
    </location>
</feature>
<evidence type="ECO:0000313" key="3">
    <source>
        <dbReference type="Proteomes" id="UP001612741"/>
    </source>
</evidence>
<sequence length="564" mass="60993">MPSLRRSRPAVVILSALVLVVSLLTPAHAWTDFVLPATAAENNTLVSVARKPGNLDVFWIRDDGAVMTTVWSDSWPVWETRVVAPAGSAQPGSFSGGLAAVARNPDHLDVFWIRPDSGVSTSWWDAAAPQWAVPRSISPSRSAMHGTLAAAARNPGQLDVFWITPAQAIGTTAWNPVHDWRPYWTITPNFSAHPLGGAVSVVSRARDHLDLFWVRPDGGVSTAWWHAQANWPSRSIAPGGHVKIGSSRAPVRSALTAISRRPDHLDVFWIGPDGGIGTTAWNPHADWPAPWPIAWPGAAAPGGLSATSRSPGQIDLVWITPDGRVQHLSYDERLPGAWTRLAAASAQRALPGPISLVGRRPDHLDAFYVRPDRSLGSAWWHTERVRVHLKLVNLPGHDMTPITNALNDARTVLATAELGVELGSVERIQVTGMDDVDVRPCRARPDNHQVSTEQASLASYRANASATDVVLYVVGSITPAGVTGCGTHPAGQPGAVIRYDAGRWTLAHELAHVIALSHVPCGVPPCSQHHNRLMWDNFGFLTKPVPELVADEKTLLYESPLTFF</sequence>
<dbReference type="EMBL" id="JBITGY010000016">
    <property type="protein sequence ID" value="MFI6504751.1"/>
    <property type="molecule type" value="Genomic_DNA"/>
</dbReference>
<evidence type="ECO:0000256" key="1">
    <source>
        <dbReference type="SAM" id="SignalP"/>
    </source>
</evidence>
<protein>
    <submittedName>
        <fullName evidence="2">Uncharacterized protein</fullName>
    </submittedName>
</protein>
<reference evidence="2 3" key="1">
    <citation type="submission" date="2024-10" db="EMBL/GenBank/DDBJ databases">
        <title>The Natural Products Discovery Center: Release of the First 8490 Sequenced Strains for Exploring Actinobacteria Biosynthetic Diversity.</title>
        <authorList>
            <person name="Kalkreuter E."/>
            <person name="Kautsar S.A."/>
            <person name="Yang D."/>
            <person name="Bader C.D."/>
            <person name="Teijaro C.N."/>
            <person name="Fluegel L."/>
            <person name="Davis C.M."/>
            <person name="Simpson J.R."/>
            <person name="Lauterbach L."/>
            <person name="Steele A.D."/>
            <person name="Gui C."/>
            <person name="Meng S."/>
            <person name="Li G."/>
            <person name="Viehrig K."/>
            <person name="Ye F."/>
            <person name="Su P."/>
            <person name="Kiefer A.F."/>
            <person name="Nichols A."/>
            <person name="Cepeda A.J."/>
            <person name="Yan W."/>
            <person name="Fan B."/>
            <person name="Jiang Y."/>
            <person name="Adhikari A."/>
            <person name="Zheng C.-J."/>
            <person name="Schuster L."/>
            <person name="Cowan T.M."/>
            <person name="Smanski M.J."/>
            <person name="Chevrette M.G."/>
            <person name="De Carvalho L.P.S."/>
            <person name="Shen B."/>
        </authorList>
    </citation>
    <scope>NUCLEOTIDE SEQUENCE [LARGE SCALE GENOMIC DNA]</scope>
    <source>
        <strain evidence="2 3">NPDC050545</strain>
    </source>
</reference>
<dbReference type="Gene3D" id="2.120.10.70">
    <property type="entry name" value="Fucose-specific lectin"/>
    <property type="match status" value="2"/>
</dbReference>
<proteinExistence type="predicted"/>
<accession>A0ABW7Z9A0</accession>
<organism evidence="2 3">
    <name type="scientific">Nonomuraea typhae</name>
    <dbReference type="NCBI Taxonomy" id="2603600"/>
    <lineage>
        <taxon>Bacteria</taxon>
        <taxon>Bacillati</taxon>
        <taxon>Actinomycetota</taxon>
        <taxon>Actinomycetes</taxon>
        <taxon>Streptosporangiales</taxon>
        <taxon>Streptosporangiaceae</taxon>
        <taxon>Nonomuraea</taxon>
    </lineage>
</organism>
<comment type="caution">
    <text evidence="2">The sequence shown here is derived from an EMBL/GenBank/DDBJ whole genome shotgun (WGS) entry which is preliminary data.</text>
</comment>
<name>A0ABW7Z9A0_9ACTN</name>
<evidence type="ECO:0000313" key="2">
    <source>
        <dbReference type="EMBL" id="MFI6504751.1"/>
    </source>
</evidence>
<gene>
    <name evidence="2" type="ORF">ACIBG2_45710</name>
</gene>
<dbReference type="Proteomes" id="UP001612741">
    <property type="component" value="Unassembled WGS sequence"/>
</dbReference>
<dbReference type="RefSeq" id="WP_397090633.1">
    <property type="nucleotide sequence ID" value="NZ_JBITGY010000016.1"/>
</dbReference>
<feature type="signal peptide" evidence="1">
    <location>
        <begin position="1"/>
        <end position="29"/>
    </location>
</feature>